<comment type="caution">
    <text evidence="5">The sequence shown here is derived from an EMBL/GenBank/DDBJ whole genome shotgun (WGS) entry which is preliminary data.</text>
</comment>
<dbReference type="CDD" id="cd06911">
    <property type="entry name" value="VirB9_CagX_TrbG"/>
    <property type="match status" value="1"/>
</dbReference>
<dbReference type="Gene3D" id="2.60.40.2500">
    <property type="match status" value="1"/>
</dbReference>
<keyword evidence="3" id="KW-0175">Coiled coil</keyword>
<dbReference type="RefSeq" id="WP_176621694.1">
    <property type="nucleotide sequence ID" value="NZ_JABXXQ010000007.1"/>
</dbReference>
<keyword evidence="7" id="KW-1185">Reference proteome</keyword>
<accession>A0A839V379</accession>
<dbReference type="InterPro" id="IPR033645">
    <property type="entry name" value="VirB9/CagX/TrbG_C"/>
</dbReference>
<reference evidence="6 8" key="1">
    <citation type="submission" date="2020-06" db="EMBL/GenBank/DDBJ databases">
        <title>Description of novel acetic acid bacteria.</title>
        <authorList>
            <person name="Sombolestani A."/>
        </authorList>
    </citation>
    <scope>NUCLEOTIDE SEQUENCE [LARGE SCALE GENOMIC DNA]</scope>
    <source>
        <strain evidence="6 8">LMG 26838</strain>
    </source>
</reference>
<evidence type="ECO:0000256" key="4">
    <source>
        <dbReference type="SAM" id="SignalP"/>
    </source>
</evidence>
<feature type="coiled-coil region" evidence="3">
    <location>
        <begin position="143"/>
        <end position="184"/>
    </location>
</feature>
<evidence type="ECO:0000256" key="3">
    <source>
        <dbReference type="SAM" id="Coils"/>
    </source>
</evidence>
<dbReference type="Proteomes" id="UP000557688">
    <property type="component" value="Unassembled WGS sequence"/>
</dbReference>
<name>A0A839V379_9PROT</name>
<dbReference type="NCBIfam" id="NF010435">
    <property type="entry name" value="PRK13861.1"/>
    <property type="match status" value="1"/>
</dbReference>
<organism evidence="5 7">
    <name type="scientific">Endobacter medicaginis</name>
    <dbReference type="NCBI Taxonomy" id="1181271"/>
    <lineage>
        <taxon>Bacteria</taxon>
        <taxon>Pseudomonadati</taxon>
        <taxon>Pseudomonadota</taxon>
        <taxon>Alphaproteobacteria</taxon>
        <taxon>Acetobacterales</taxon>
        <taxon>Acetobacteraceae</taxon>
        <taxon>Endobacter</taxon>
    </lineage>
</organism>
<keyword evidence="2 4" id="KW-0732">Signal</keyword>
<dbReference type="InterPro" id="IPR010258">
    <property type="entry name" value="Conjugal_tfr_TrbG/VirB9/CagX"/>
</dbReference>
<dbReference type="Proteomes" id="UP000565205">
    <property type="component" value="Unassembled WGS sequence"/>
</dbReference>
<dbReference type="AlphaFoldDB" id="A0A839V379"/>
<proteinExistence type="inferred from homology"/>
<evidence type="ECO:0000313" key="6">
    <source>
        <dbReference type="EMBL" id="NVN28959.1"/>
    </source>
</evidence>
<comment type="similarity">
    <text evidence="1">Belongs to the TrbG/VirB9 family.</text>
</comment>
<sequence>MKTLAASLLLATLGTALPAHAAQDPVASARDSRMRYIPYVPDQVVHLSTAVGATFVVGFGPSEAVRNVAVTDSLHLKALPAGNFLFFKPSAKVALQPVIVLTQTATGALRRYVFEFETVDAADLAANEAGVYYSVQFTYPGDVAAARRAAAAAQAKKDEAEQQAREAQFQMNQAHDEMERQKKDPYFGTHNWHYVAQGDRTVLPLEVWDNGNVTSFRFPGNVRIPAVFTLNPDGKEATANYSVTNDARGMGTLVVADHVARGWRLRDGNTVLCIWNQSYNPVGLNPGTNTTSPNVVRVTKGADQ</sequence>
<dbReference type="InterPro" id="IPR038161">
    <property type="entry name" value="VirB9/CagX/TrbG_C_sf"/>
</dbReference>
<dbReference type="EMBL" id="JABXXQ010000007">
    <property type="protein sequence ID" value="NVN28959.1"/>
    <property type="molecule type" value="Genomic_DNA"/>
</dbReference>
<evidence type="ECO:0000256" key="1">
    <source>
        <dbReference type="ARBA" id="ARBA00006135"/>
    </source>
</evidence>
<evidence type="ECO:0000313" key="5">
    <source>
        <dbReference type="EMBL" id="MBB3175233.1"/>
    </source>
</evidence>
<evidence type="ECO:0000313" key="7">
    <source>
        <dbReference type="Proteomes" id="UP000557688"/>
    </source>
</evidence>
<gene>
    <name evidence="5" type="ORF">FHR90_003087</name>
    <name evidence="6" type="ORF">HUK83_01170</name>
</gene>
<dbReference type="EMBL" id="JACHXV010000022">
    <property type="protein sequence ID" value="MBB3175233.1"/>
    <property type="molecule type" value="Genomic_DNA"/>
</dbReference>
<reference evidence="5 7" key="2">
    <citation type="submission" date="2020-08" db="EMBL/GenBank/DDBJ databases">
        <title>Genomic Encyclopedia of Type Strains, Phase III (KMG-III): the genomes of soil and plant-associated and newly described type strains.</title>
        <authorList>
            <person name="Whitman W."/>
        </authorList>
    </citation>
    <scope>NUCLEOTIDE SEQUENCE [LARGE SCALE GENOMIC DNA]</scope>
    <source>
        <strain evidence="5 7">CECT 8088</strain>
    </source>
</reference>
<feature type="chain" id="PRO_5036240746" evidence="4">
    <location>
        <begin position="22"/>
        <end position="304"/>
    </location>
</feature>
<evidence type="ECO:0000256" key="2">
    <source>
        <dbReference type="ARBA" id="ARBA00022729"/>
    </source>
</evidence>
<evidence type="ECO:0000313" key="8">
    <source>
        <dbReference type="Proteomes" id="UP000565205"/>
    </source>
</evidence>
<feature type="signal peptide" evidence="4">
    <location>
        <begin position="1"/>
        <end position="21"/>
    </location>
</feature>
<dbReference type="Pfam" id="PF03524">
    <property type="entry name" value="CagX"/>
    <property type="match status" value="1"/>
</dbReference>
<protein>
    <submittedName>
        <fullName evidence="6">TrbG/VirB9 family P-type conjugative transfer protein</fullName>
    </submittedName>
    <submittedName>
        <fullName evidence="5">Type IV secretion system protein VirB9</fullName>
    </submittedName>
</protein>